<sequence>MDVVARTDEVTTYPTNLSRENIRHNQRGIRASYGAIVKYTPIFDIEKEGEQDGAYIMDRITSKETRKRWVPIRNRSKT</sequence>
<proteinExistence type="predicted"/>
<comment type="caution">
    <text evidence="1">The sequence shown here is derived from an EMBL/GenBank/DDBJ whole genome shotgun (WGS) entry which is preliminary data.</text>
</comment>
<evidence type="ECO:0000313" key="2">
    <source>
        <dbReference type="Proteomes" id="UP000790347"/>
    </source>
</evidence>
<organism evidence="1 2">
    <name type="scientific">Dermatophagoides farinae</name>
    <name type="common">American house dust mite</name>
    <dbReference type="NCBI Taxonomy" id="6954"/>
    <lineage>
        <taxon>Eukaryota</taxon>
        <taxon>Metazoa</taxon>
        <taxon>Ecdysozoa</taxon>
        <taxon>Arthropoda</taxon>
        <taxon>Chelicerata</taxon>
        <taxon>Arachnida</taxon>
        <taxon>Acari</taxon>
        <taxon>Acariformes</taxon>
        <taxon>Sarcoptiformes</taxon>
        <taxon>Astigmata</taxon>
        <taxon>Psoroptidia</taxon>
        <taxon>Analgoidea</taxon>
        <taxon>Pyroglyphidae</taxon>
        <taxon>Dermatophagoidinae</taxon>
        <taxon>Dermatophagoides</taxon>
    </lineage>
</organism>
<reference evidence="1" key="1">
    <citation type="submission" date="2013-05" db="EMBL/GenBank/DDBJ databases">
        <authorList>
            <person name="Yim A.K.Y."/>
            <person name="Chan T.F."/>
            <person name="Ji K.M."/>
            <person name="Liu X.Y."/>
            <person name="Zhou J.W."/>
            <person name="Li R.Q."/>
            <person name="Yang K.Y."/>
            <person name="Li J."/>
            <person name="Li M."/>
            <person name="Law P.T.W."/>
            <person name="Wu Y.L."/>
            <person name="Cai Z.L."/>
            <person name="Qin H."/>
            <person name="Bao Y."/>
            <person name="Leung R.K.K."/>
            <person name="Ng P.K.S."/>
            <person name="Zou J."/>
            <person name="Zhong X.J."/>
            <person name="Ran P.X."/>
            <person name="Zhong N.S."/>
            <person name="Liu Z.G."/>
            <person name="Tsui S.K.W."/>
        </authorList>
    </citation>
    <scope>NUCLEOTIDE SEQUENCE</scope>
    <source>
        <strain evidence="1">Derf</strain>
        <tissue evidence="1">Whole organism</tissue>
    </source>
</reference>
<dbReference type="Proteomes" id="UP000790347">
    <property type="component" value="Unassembled WGS sequence"/>
</dbReference>
<evidence type="ECO:0000313" key="1">
    <source>
        <dbReference type="EMBL" id="KAH9511700.1"/>
    </source>
</evidence>
<dbReference type="EMBL" id="ASGP02000004">
    <property type="protein sequence ID" value="KAH9511700.1"/>
    <property type="molecule type" value="Genomic_DNA"/>
</dbReference>
<name>A0A922HVB2_DERFA</name>
<dbReference type="AlphaFoldDB" id="A0A922HVB2"/>
<gene>
    <name evidence="1" type="ORF">DERF_010139</name>
</gene>
<keyword evidence="2" id="KW-1185">Reference proteome</keyword>
<reference evidence="1" key="2">
    <citation type="journal article" date="2022" name="Res Sq">
        <title>Comparative Genomics Reveals Insights into the Divergent Evolution of Astigmatic Mites and Household Pest Adaptations.</title>
        <authorList>
            <person name="Xiong Q."/>
            <person name="Wan A.T.-Y."/>
            <person name="Liu X.-Y."/>
            <person name="Fung C.S.-H."/>
            <person name="Xiao X."/>
            <person name="Malainual N."/>
            <person name="Hou J."/>
            <person name="Wang L."/>
            <person name="Wang M."/>
            <person name="Yang K."/>
            <person name="Cui Y."/>
            <person name="Leung E."/>
            <person name="Nong W."/>
            <person name="Shin S.-K."/>
            <person name="Au S."/>
            <person name="Jeong K.Y."/>
            <person name="Chew F.T."/>
            <person name="Hui J."/>
            <person name="Leung T.F."/>
            <person name="Tungtrongchitr A."/>
            <person name="Zhong N."/>
            <person name="Liu Z."/>
            <person name="Tsui S."/>
        </authorList>
    </citation>
    <scope>NUCLEOTIDE SEQUENCE</scope>
    <source>
        <strain evidence="1">Derf</strain>
        <tissue evidence="1">Whole organism</tissue>
    </source>
</reference>
<protein>
    <submittedName>
        <fullName evidence="1">Uncharacterized protein</fullName>
    </submittedName>
</protein>
<accession>A0A922HVB2</accession>